<protein>
    <recommendedName>
        <fullName evidence="1">Ribosome maturation factor RimM</fullName>
    </recommendedName>
</protein>
<keyword evidence="1" id="KW-0963">Cytoplasm</keyword>
<dbReference type="Gene3D" id="2.40.30.60">
    <property type="entry name" value="RimM"/>
    <property type="match status" value="1"/>
</dbReference>
<proteinExistence type="inferred from homology"/>
<evidence type="ECO:0000313" key="3">
    <source>
        <dbReference type="Proteomes" id="UP001194273"/>
    </source>
</evidence>
<comment type="similarity">
    <text evidence="1">Belongs to the RimM family.</text>
</comment>
<keyword evidence="1" id="KW-0698">rRNA processing</keyword>
<dbReference type="InterPro" id="IPR011033">
    <property type="entry name" value="PRC_barrel-like_sf"/>
</dbReference>
<dbReference type="InterPro" id="IPR009000">
    <property type="entry name" value="Transl_B-barrel_sf"/>
</dbReference>
<comment type="subcellular location">
    <subcellularLocation>
        <location evidence="1">Cytoplasm</location>
    </subcellularLocation>
</comment>
<dbReference type="Gene3D" id="2.30.30.240">
    <property type="entry name" value="PRC-barrel domain"/>
    <property type="match status" value="1"/>
</dbReference>
<dbReference type="InterPro" id="IPR036976">
    <property type="entry name" value="RimM_N_sf"/>
</dbReference>
<keyword evidence="3" id="KW-1185">Reference proteome</keyword>
<comment type="domain">
    <text evidence="1">The PRC barrel domain binds ribosomal protein uS19.</text>
</comment>
<comment type="caution">
    <text evidence="2">The sequence shown here is derived from an EMBL/GenBank/DDBJ whole genome shotgun (WGS) entry which is preliminary data.</text>
</comment>
<organism evidence="2 3">
    <name type="scientific">Thermophilibacter gallinarum</name>
    <dbReference type="NCBI Taxonomy" id="2779357"/>
    <lineage>
        <taxon>Bacteria</taxon>
        <taxon>Bacillati</taxon>
        <taxon>Actinomycetota</taxon>
        <taxon>Coriobacteriia</taxon>
        <taxon>Coriobacteriales</taxon>
        <taxon>Atopobiaceae</taxon>
        <taxon>Thermophilibacter</taxon>
    </lineage>
</organism>
<keyword evidence="1" id="KW-0690">Ribosome biogenesis</keyword>
<evidence type="ECO:0000313" key="2">
    <source>
        <dbReference type="EMBL" id="MBE5024713.1"/>
    </source>
</evidence>
<comment type="function">
    <text evidence="1">An accessory protein needed during the final step in the assembly of 30S ribosomal subunit, possibly for assembly of the head region. Essential for efficient processing of 16S rRNA. May be needed both before and after RbfA during the maturation of 16S rRNA. It has affinity for free ribosomal 30S subunits but not for 70S ribosomes.</text>
</comment>
<dbReference type="SUPFAM" id="SSF50447">
    <property type="entry name" value="Translation proteins"/>
    <property type="match status" value="1"/>
</dbReference>
<gene>
    <name evidence="1" type="primary">rimM</name>
    <name evidence="2" type="ORF">INF26_07620</name>
</gene>
<dbReference type="HAMAP" id="MF_00014">
    <property type="entry name" value="Ribosome_mat_RimM"/>
    <property type="match status" value="1"/>
</dbReference>
<reference evidence="2 3" key="1">
    <citation type="submission" date="2020-10" db="EMBL/GenBank/DDBJ databases">
        <title>ChiBAC.</title>
        <authorList>
            <person name="Zenner C."/>
            <person name="Hitch T.C.A."/>
            <person name="Clavel T."/>
        </authorList>
    </citation>
    <scope>NUCLEOTIDE SEQUENCE [LARGE SCALE GENOMIC DNA]</scope>
    <source>
        <strain evidence="2 3">DSM 107455</strain>
    </source>
</reference>
<evidence type="ECO:0000256" key="1">
    <source>
        <dbReference type="HAMAP-Rule" id="MF_00014"/>
    </source>
</evidence>
<dbReference type="InterPro" id="IPR011961">
    <property type="entry name" value="RimM"/>
</dbReference>
<accession>A0ABR9QUF8</accession>
<keyword evidence="1" id="KW-0143">Chaperone</keyword>
<dbReference type="EMBL" id="JADCJZ010000003">
    <property type="protein sequence ID" value="MBE5024713.1"/>
    <property type="molecule type" value="Genomic_DNA"/>
</dbReference>
<name>A0ABR9QUF8_9ACTN</name>
<dbReference type="SUPFAM" id="SSF50346">
    <property type="entry name" value="PRC-barrel domain"/>
    <property type="match status" value="1"/>
</dbReference>
<comment type="subunit">
    <text evidence="1">Binds ribosomal protein uS19.</text>
</comment>
<dbReference type="Proteomes" id="UP001194273">
    <property type="component" value="Unassembled WGS sequence"/>
</dbReference>
<sequence length="173" mass="18553">MRDRFRCIARVEKTHGRRGEVVTVPVHGLPSLVREGLEVAVVPPALRGSRWHVVAACAADGRHGSLVALDGVHDLDAAESLVGRFLLARVSDLPDDLPLHDAGRLVGRMVRDVETGDEGVIDEVMTGPANDVWVVRGERGELLLPVIEQVVSSVPETGAIEASVPAGLVWEEV</sequence>